<keyword evidence="3" id="KW-1185">Reference proteome</keyword>
<feature type="compositionally biased region" description="Basic and acidic residues" evidence="1">
    <location>
        <begin position="129"/>
        <end position="139"/>
    </location>
</feature>
<dbReference type="GeneID" id="85443984"/>
<proteinExistence type="predicted"/>
<evidence type="ECO:0000256" key="1">
    <source>
        <dbReference type="SAM" id="MobiDB-lite"/>
    </source>
</evidence>
<feature type="region of interest" description="Disordered" evidence="1">
    <location>
        <begin position="1"/>
        <end position="22"/>
    </location>
</feature>
<protein>
    <submittedName>
        <fullName evidence="2">Uncharacterized protein</fullName>
    </submittedName>
</protein>
<feature type="region of interest" description="Disordered" evidence="1">
    <location>
        <begin position="126"/>
        <end position="171"/>
    </location>
</feature>
<evidence type="ECO:0000313" key="3">
    <source>
        <dbReference type="Proteomes" id="UP001230504"/>
    </source>
</evidence>
<dbReference type="EMBL" id="JAHLJV010000004">
    <property type="protein sequence ID" value="KAK1598669.1"/>
    <property type="molecule type" value="Genomic_DNA"/>
</dbReference>
<dbReference type="RefSeq" id="XP_060419346.1">
    <property type="nucleotide sequence ID" value="XM_060559744.1"/>
</dbReference>
<name>A0AAD8VA43_9PEZI</name>
<accession>A0AAD8VA43</accession>
<dbReference type="Proteomes" id="UP001230504">
    <property type="component" value="Unassembled WGS sequence"/>
</dbReference>
<comment type="caution">
    <text evidence="2">The sequence shown here is derived from an EMBL/GenBank/DDBJ whole genome shotgun (WGS) entry which is preliminary data.</text>
</comment>
<dbReference type="AlphaFoldDB" id="A0AAD8VA43"/>
<reference evidence="2" key="1">
    <citation type="submission" date="2021-06" db="EMBL/GenBank/DDBJ databases">
        <title>Comparative genomics, transcriptomics and evolutionary studies reveal genomic signatures of adaptation to plant cell wall in hemibiotrophic fungi.</title>
        <authorList>
            <consortium name="DOE Joint Genome Institute"/>
            <person name="Baroncelli R."/>
            <person name="Diaz J.F."/>
            <person name="Benocci T."/>
            <person name="Peng M."/>
            <person name="Battaglia E."/>
            <person name="Haridas S."/>
            <person name="Andreopoulos W."/>
            <person name="Labutti K."/>
            <person name="Pangilinan J."/>
            <person name="Floch G.L."/>
            <person name="Makela M.R."/>
            <person name="Henrissat B."/>
            <person name="Grigoriev I.V."/>
            <person name="Crouch J.A."/>
            <person name="De Vries R.P."/>
            <person name="Sukno S.A."/>
            <person name="Thon M.R."/>
        </authorList>
    </citation>
    <scope>NUCLEOTIDE SEQUENCE</scope>
    <source>
        <strain evidence="2">CBS 125086</strain>
    </source>
</reference>
<organism evidence="2 3">
    <name type="scientific">Colletotrichum navitas</name>
    <dbReference type="NCBI Taxonomy" id="681940"/>
    <lineage>
        <taxon>Eukaryota</taxon>
        <taxon>Fungi</taxon>
        <taxon>Dikarya</taxon>
        <taxon>Ascomycota</taxon>
        <taxon>Pezizomycotina</taxon>
        <taxon>Sordariomycetes</taxon>
        <taxon>Hypocreomycetidae</taxon>
        <taxon>Glomerellales</taxon>
        <taxon>Glomerellaceae</taxon>
        <taxon>Colletotrichum</taxon>
        <taxon>Colletotrichum graminicola species complex</taxon>
    </lineage>
</organism>
<evidence type="ECO:0000313" key="2">
    <source>
        <dbReference type="EMBL" id="KAK1598669.1"/>
    </source>
</evidence>
<gene>
    <name evidence="2" type="ORF">LY79DRAFT_575832</name>
</gene>
<feature type="region of interest" description="Disordered" evidence="1">
    <location>
        <begin position="65"/>
        <end position="90"/>
    </location>
</feature>
<sequence length="171" mass="18305">MPKQYTPLPSCGPEERPTTPRSLTCRPIVLPLQQRKMADALTRTESLACSRSSPALITLVLTTGHPSSLSQRNSKARLGSAASPGCSPLGGLLGDKLGRQDFSASGEDDYLGNSTEQLQLLASRSAVCRRSESKPRSGSDRSLPILHNGAPRDLKHPSSFHGGLWLDTSSR</sequence>